<evidence type="ECO:0000256" key="2">
    <source>
        <dbReference type="ARBA" id="ARBA00022670"/>
    </source>
</evidence>
<dbReference type="InterPro" id="IPR042266">
    <property type="entry name" value="PPPDE_sf"/>
</dbReference>
<dbReference type="GO" id="GO:0008233">
    <property type="term" value="F:peptidase activity"/>
    <property type="evidence" value="ECO:0007669"/>
    <property type="project" value="UniProtKB-KW"/>
</dbReference>
<dbReference type="Pfam" id="PF00106">
    <property type="entry name" value="adh_short"/>
    <property type="match status" value="1"/>
</dbReference>
<dbReference type="OrthoDB" id="412286at2759"/>
<organism evidence="6">
    <name type="scientific">Darwinula stevensoni</name>
    <dbReference type="NCBI Taxonomy" id="69355"/>
    <lineage>
        <taxon>Eukaryota</taxon>
        <taxon>Metazoa</taxon>
        <taxon>Ecdysozoa</taxon>
        <taxon>Arthropoda</taxon>
        <taxon>Crustacea</taxon>
        <taxon>Oligostraca</taxon>
        <taxon>Ostracoda</taxon>
        <taxon>Podocopa</taxon>
        <taxon>Podocopida</taxon>
        <taxon>Darwinulocopina</taxon>
        <taxon>Darwinuloidea</taxon>
        <taxon>Darwinulidae</taxon>
        <taxon>Darwinula</taxon>
    </lineage>
</organism>
<dbReference type="PROSITE" id="PS51858">
    <property type="entry name" value="PPPDE"/>
    <property type="match status" value="1"/>
</dbReference>
<protein>
    <recommendedName>
        <fullName evidence="5">PPPDE domain-containing protein</fullName>
    </recommendedName>
</protein>
<gene>
    <name evidence="6" type="ORF">DSTB1V02_LOCUS3348</name>
</gene>
<evidence type="ECO:0000259" key="5">
    <source>
        <dbReference type="PROSITE" id="PS51858"/>
    </source>
</evidence>
<dbReference type="GO" id="GO:0006508">
    <property type="term" value="P:proteolysis"/>
    <property type="evidence" value="ECO:0007669"/>
    <property type="project" value="UniProtKB-KW"/>
</dbReference>
<dbReference type="Gene3D" id="3.40.50.720">
    <property type="entry name" value="NAD(P)-binding Rossmann-like Domain"/>
    <property type="match status" value="1"/>
</dbReference>
<dbReference type="Gene3D" id="3.90.1720.30">
    <property type="entry name" value="PPPDE domains"/>
    <property type="match status" value="1"/>
</dbReference>
<keyword evidence="3" id="KW-0378">Hydrolase</keyword>
<accession>A0A7R8X5Z8</accession>
<dbReference type="InterPro" id="IPR008580">
    <property type="entry name" value="PPPDE_dom"/>
</dbReference>
<dbReference type="SMART" id="SM01179">
    <property type="entry name" value="DUF862"/>
    <property type="match status" value="1"/>
</dbReference>
<evidence type="ECO:0000256" key="1">
    <source>
        <dbReference type="ARBA" id="ARBA00008140"/>
    </source>
</evidence>
<dbReference type="AlphaFoldDB" id="A0A7R8X5Z8"/>
<dbReference type="InterPro" id="IPR036291">
    <property type="entry name" value="NAD(P)-bd_dom_sf"/>
</dbReference>
<name>A0A7R8X5Z8_9CRUS</name>
<dbReference type="GO" id="GO:0016491">
    <property type="term" value="F:oxidoreductase activity"/>
    <property type="evidence" value="ECO:0007669"/>
    <property type="project" value="UniProtKB-KW"/>
</dbReference>
<sequence>MLFFRNSLSNIVLVPNPTICCMRMLNNGASGWSNGTKKVEERNSRSSCNGSFWNFPFACFLGNRSAAYQKAQNDAREPVYLNVYDMFWINEYTSSLGLGVFHSGLEVFGSEFAYGGHPFGFSGIFEICPKDAEELGEQFKFKETILMGYTDFTEEEVKTIITNLGKEFRGDRYHLMSKNCNHFTSALTQATRTNVAGAIQAHKTPTSHMMEGAQGRAGSTLKQSDELSTQKNTTCQWLDSNLDFPHARSSPYSLSHSNAMSSLYNVLVGLSAGVFGLFILRKLRERKWKQCKCPNRISGKCVIITGANSGIGKATARELADRGARVILACRDHDRAQEAVVHIRKSTSNGELVVMNLDLASYESVRSFAAKVMAQEKHLDALILNAGIVIPMKWGVTGEGGVDIHFGVNHLGHFLLTNLLLGRLQESASSRVVVVSSSLYMKGRIDFENLTNKSAWNKQDWPNMGYCNSKMANVLFARELAKRTRGSQISVSSLCPGLVYTNLFRSTASTKSFFQKLLFLPVALFFMKSPWRGCQTVVHCTLAKEVEASSGSLYKDLKSMEIIDYAKDDAISKRLWDISEELVGLKLS</sequence>
<dbReference type="EMBL" id="CAJPEV010000429">
    <property type="protein sequence ID" value="CAG0885189.1"/>
    <property type="molecule type" value="Genomic_DNA"/>
</dbReference>
<dbReference type="PRINTS" id="PR00081">
    <property type="entry name" value="GDHRDH"/>
</dbReference>
<evidence type="ECO:0000313" key="6">
    <source>
        <dbReference type="EMBL" id="CAD7243424.1"/>
    </source>
</evidence>
<dbReference type="SUPFAM" id="SSF51735">
    <property type="entry name" value="NAD(P)-binding Rossmann-fold domains"/>
    <property type="match status" value="1"/>
</dbReference>
<dbReference type="PANTHER" id="PTHR43157">
    <property type="entry name" value="PHOSPHATIDYLINOSITOL-GLYCAN BIOSYNTHESIS CLASS F PROTEIN-RELATED"/>
    <property type="match status" value="1"/>
</dbReference>
<evidence type="ECO:0000256" key="3">
    <source>
        <dbReference type="ARBA" id="ARBA00022801"/>
    </source>
</evidence>
<reference evidence="6" key="1">
    <citation type="submission" date="2020-11" db="EMBL/GenBank/DDBJ databases">
        <authorList>
            <person name="Tran Van P."/>
        </authorList>
    </citation>
    <scope>NUCLEOTIDE SEQUENCE</scope>
</reference>
<keyword evidence="4" id="KW-0560">Oxidoreductase</keyword>
<evidence type="ECO:0000313" key="7">
    <source>
        <dbReference type="Proteomes" id="UP000677054"/>
    </source>
</evidence>
<dbReference type="EMBL" id="LR899946">
    <property type="protein sequence ID" value="CAD7243424.1"/>
    <property type="molecule type" value="Genomic_DNA"/>
</dbReference>
<feature type="domain" description="PPPDE" evidence="5">
    <location>
        <begin position="77"/>
        <end position="200"/>
    </location>
</feature>
<dbReference type="Proteomes" id="UP000677054">
    <property type="component" value="Unassembled WGS sequence"/>
</dbReference>
<dbReference type="PANTHER" id="PTHR43157:SF31">
    <property type="entry name" value="PHOSPHATIDYLINOSITOL-GLYCAN BIOSYNTHESIS CLASS F PROTEIN"/>
    <property type="match status" value="1"/>
</dbReference>
<evidence type="ECO:0000256" key="4">
    <source>
        <dbReference type="ARBA" id="ARBA00023002"/>
    </source>
</evidence>
<comment type="similarity">
    <text evidence="1">Belongs to the DeSI family.</text>
</comment>
<keyword evidence="7" id="KW-1185">Reference proteome</keyword>
<keyword evidence="2" id="KW-0645">Protease</keyword>
<proteinExistence type="inferred from homology"/>
<dbReference type="InterPro" id="IPR002347">
    <property type="entry name" value="SDR_fam"/>
</dbReference>
<dbReference type="Pfam" id="PF05903">
    <property type="entry name" value="Peptidase_C97"/>
    <property type="match status" value="1"/>
</dbReference>